<dbReference type="PROSITE" id="PS51257">
    <property type="entry name" value="PROKAR_LIPOPROTEIN"/>
    <property type="match status" value="1"/>
</dbReference>
<evidence type="ECO:0000313" key="4">
    <source>
        <dbReference type="Proteomes" id="UP000183417"/>
    </source>
</evidence>
<organism evidence="3 4">
    <name type="scientific">Delftia lacustris</name>
    <dbReference type="NCBI Taxonomy" id="558537"/>
    <lineage>
        <taxon>Bacteria</taxon>
        <taxon>Pseudomonadati</taxon>
        <taxon>Pseudomonadota</taxon>
        <taxon>Betaproteobacteria</taxon>
        <taxon>Burkholderiales</taxon>
        <taxon>Comamonadaceae</taxon>
        <taxon>Delftia</taxon>
    </lineage>
</organism>
<keyword evidence="2" id="KW-0732">Signal</keyword>
<dbReference type="Proteomes" id="UP000183417">
    <property type="component" value="Unassembled WGS sequence"/>
</dbReference>
<name>A0A1H3RP12_9BURK</name>
<feature type="chain" id="PRO_5010216373" evidence="2">
    <location>
        <begin position="24"/>
        <end position="329"/>
    </location>
</feature>
<reference evidence="3 4" key="1">
    <citation type="submission" date="2016-10" db="EMBL/GenBank/DDBJ databases">
        <authorList>
            <person name="de Groot N.N."/>
        </authorList>
    </citation>
    <scope>NUCLEOTIDE SEQUENCE [LARGE SCALE GENOMIC DNA]</scope>
    <source>
        <strain evidence="3 4">LMG 24775</strain>
    </source>
</reference>
<dbReference type="Gene3D" id="3.40.190.150">
    <property type="entry name" value="Bordetella uptake gene, domain 1"/>
    <property type="match status" value="1"/>
</dbReference>
<gene>
    <name evidence="3" type="ORF">SAMN05421547_11676</name>
</gene>
<dbReference type="CDD" id="cd13578">
    <property type="entry name" value="PBP2_Bug27"/>
    <property type="match status" value="1"/>
</dbReference>
<dbReference type="PIRSF" id="PIRSF017082">
    <property type="entry name" value="YflP"/>
    <property type="match status" value="1"/>
</dbReference>
<dbReference type="AlphaFoldDB" id="A0A1H3RP12"/>
<dbReference type="PANTHER" id="PTHR42928">
    <property type="entry name" value="TRICARBOXYLATE-BINDING PROTEIN"/>
    <property type="match status" value="1"/>
</dbReference>
<sequence length="329" mass="33977">MKAPTLLGAAALLAAAACQSALAQDAAAQQQLAAKPFTIVAPFPPGGPVDALARLLSTGLAERYNQTSVVENKPGANGNIGIDMVKRAAPDGHTLLVVPQGNLTINPTLLARPGYSVETDFAPVASLAKAANVIAVHPGVPAKTVQELVALSKTRPATISYASPGVGSSLHLAGELFKQQTGADILHVAYKGTAPGLNDVLGGTVPMIVGNVPALLPHVQSGKLRALAVTDPARSKYLPEVPTLAQAGVPGIAISSWYGVMAPKKTPPAVLKQLEKDIQEIFNTPAVVRQLDLQGIEPWVVTGSAFGELIRKETATWVPVIKAANVTPQ</sequence>
<proteinExistence type="inferred from homology"/>
<comment type="similarity">
    <text evidence="1">Belongs to the UPF0065 (bug) family.</text>
</comment>
<feature type="signal peptide" evidence="2">
    <location>
        <begin position="1"/>
        <end position="23"/>
    </location>
</feature>
<dbReference type="GeneID" id="94694527"/>
<dbReference type="PANTHER" id="PTHR42928:SF5">
    <property type="entry name" value="BLR1237 PROTEIN"/>
    <property type="match status" value="1"/>
</dbReference>
<dbReference type="RefSeq" id="WP_074923066.1">
    <property type="nucleotide sequence ID" value="NZ_CP141274.1"/>
</dbReference>
<dbReference type="EMBL" id="FNPE01000016">
    <property type="protein sequence ID" value="SDZ27462.1"/>
    <property type="molecule type" value="Genomic_DNA"/>
</dbReference>
<dbReference type="SUPFAM" id="SSF53850">
    <property type="entry name" value="Periplasmic binding protein-like II"/>
    <property type="match status" value="1"/>
</dbReference>
<dbReference type="InterPro" id="IPR005064">
    <property type="entry name" value="BUG"/>
</dbReference>
<dbReference type="Pfam" id="PF03401">
    <property type="entry name" value="TctC"/>
    <property type="match status" value="1"/>
</dbReference>
<dbReference type="InterPro" id="IPR042100">
    <property type="entry name" value="Bug_dom1"/>
</dbReference>
<evidence type="ECO:0000313" key="3">
    <source>
        <dbReference type="EMBL" id="SDZ27462.1"/>
    </source>
</evidence>
<evidence type="ECO:0000256" key="2">
    <source>
        <dbReference type="SAM" id="SignalP"/>
    </source>
</evidence>
<dbReference type="Gene3D" id="3.40.190.10">
    <property type="entry name" value="Periplasmic binding protein-like II"/>
    <property type="match status" value="1"/>
</dbReference>
<protein>
    <submittedName>
        <fullName evidence="3">Tripartite-type tricarboxylate transporter, receptor component TctC</fullName>
    </submittedName>
</protein>
<evidence type="ECO:0000256" key="1">
    <source>
        <dbReference type="ARBA" id="ARBA00006987"/>
    </source>
</evidence>
<keyword evidence="3" id="KW-0675">Receptor</keyword>
<accession>A0A1H3RP12</accession>